<reference evidence="1" key="1">
    <citation type="submission" date="2019-08" db="EMBL/GenBank/DDBJ databases">
        <title>The genome of the North American firefly Photinus pyralis.</title>
        <authorList>
            <consortium name="Photinus pyralis genome working group"/>
            <person name="Fallon T.R."/>
            <person name="Sander Lower S.E."/>
            <person name="Weng J.-K."/>
        </authorList>
    </citation>
    <scope>NUCLEOTIDE SEQUENCE</scope>
    <source>
        <strain evidence="1">TRF0915ILg1</strain>
        <tissue evidence="1">Whole body</tissue>
    </source>
</reference>
<accession>A0A8K0G8T1</accession>
<dbReference type="OrthoDB" id="6772719at2759"/>
<name>A0A8K0G8T1_IGNLU</name>
<evidence type="ECO:0000313" key="2">
    <source>
        <dbReference type="Proteomes" id="UP000801492"/>
    </source>
</evidence>
<organism evidence="1 2">
    <name type="scientific">Ignelater luminosus</name>
    <name type="common">Cucubano</name>
    <name type="synonym">Pyrophorus luminosus</name>
    <dbReference type="NCBI Taxonomy" id="2038154"/>
    <lineage>
        <taxon>Eukaryota</taxon>
        <taxon>Metazoa</taxon>
        <taxon>Ecdysozoa</taxon>
        <taxon>Arthropoda</taxon>
        <taxon>Hexapoda</taxon>
        <taxon>Insecta</taxon>
        <taxon>Pterygota</taxon>
        <taxon>Neoptera</taxon>
        <taxon>Endopterygota</taxon>
        <taxon>Coleoptera</taxon>
        <taxon>Polyphaga</taxon>
        <taxon>Elateriformia</taxon>
        <taxon>Elateroidea</taxon>
        <taxon>Elateridae</taxon>
        <taxon>Agrypninae</taxon>
        <taxon>Pyrophorini</taxon>
        <taxon>Ignelater</taxon>
    </lineage>
</organism>
<sequence length="189" mass="21808">MSDNNCETKKKKRKLTQWEKRRPLSIEEKLEALCESHYEEIDHAETIQFTLLPPEKDNDIDLDDAPEEKLVVSEYNLHLLGKGVLAQSSEIQVITKDKEKHDVSAEHVIHEVPALSSKDLNVRPAKSETLHMLQESKIRKTITKSKPERKWLDVELRCESDEEVCFKVKNITEPRPAIIDKMIEEGSSP</sequence>
<dbReference type="Proteomes" id="UP000801492">
    <property type="component" value="Unassembled WGS sequence"/>
</dbReference>
<dbReference type="EMBL" id="VTPC01053311">
    <property type="protein sequence ID" value="KAF2890399.1"/>
    <property type="molecule type" value="Genomic_DNA"/>
</dbReference>
<evidence type="ECO:0000313" key="1">
    <source>
        <dbReference type="EMBL" id="KAF2890399.1"/>
    </source>
</evidence>
<feature type="non-terminal residue" evidence="1">
    <location>
        <position position="189"/>
    </location>
</feature>
<keyword evidence="2" id="KW-1185">Reference proteome</keyword>
<dbReference type="AlphaFoldDB" id="A0A8K0G8T1"/>
<protein>
    <submittedName>
        <fullName evidence="1">Uncharacterized protein</fullName>
    </submittedName>
</protein>
<proteinExistence type="predicted"/>
<comment type="caution">
    <text evidence="1">The sequence shown here is derived from an EMBL/GenBank/DDBJ whole genome shotgun (WGS) entry which is preliminary data.</text>
</comment>
<gene>
    <name evidence="1" type="ORF">ILUMI_15774</name>
</gene>